<evidence type="ECO:0000256" key="1">
    <source>
        <dbReference type="ARBA" id="ARBA00006594"/>
    </source>
</evidence>
<dbReference type="PRINTS" id="PR00507">
    <property type="entry name" value="N12N6MTFRASE"/>
</dbReference>
<keyword evidence="4" id="KW-0808">Transferase</keyword>
<dbReference type="Gene3D" id="3.40.50.150">
    <property type="entry name" value="Vaccinia Virus protein VP39"/>
    <property type="match status" value="1"/>
</dbReference>
<evidence type="ECO:0000256" key="6">
    <source>
        <dbReference type="ARBA" id="ARBA00047942"/>
    </source>
</evidence>
<comment type="catalytic activity">
    <reaction evidence="6">
        <text>a 2'-deoxyadenosine in DNA + S-adenosyl-L-methionine = an N(6)-methyl-2'-deoxyadenosine in DNA + S-adenosyl-L-homocysteine + H(+)</text>
        <dbReference type="Rhea" id="RHEA:15197"/>
        <dbReference type="Rhea" id="RHEA-COMP:12418"/>
        <dbReference type="Rhea" id="RHEA-COMP:12419"/>
        <dbReference type="ChEBI" id="CHEBI:15378"/>
        <dbReference type="ChEBI" id="CHEBI:57856"/>
        <dbReference type="ChEBI" id="CHEBI:59789"/>
        <dbReference type="ChEBI" id="CHEBI:90615"/>
        <dbReference type="ChEBI" id="CHEBI:90616"/>
        <dbReference type="EC" id="2.1.1.72"/>
    </reaction>
</comment>
<sequence>MSSPGGRPALVDNLLPFGAQADDLRLFDADGPGLLPYATLLSARAAGDDVLANIAAVYEWQDAPLIFLIDADDVANDEQLHRIRRLLAMRGDAPYVGLVGPGQLLVYHLALDSKAPEQARVELDPSTQARGTTFAQLANKRPDAERKKTDWISDVVLNLLTGSIDTLISKHRIADEDAISLVGRALFTRFMADRGLLPSRMASAAASLFDDADRAKATSTWLDDTFNGDLLPLSEGLFARLDRASCHVLGNVLRRANGDQLFLGWEERWDNLDFAHIPVGVLSQAYELYLRNHAPARQRRQGGFYTPRPIADLLVRASFRALNRQEPVRASRILDPAAGAGVFLLTAFRELVAAHWRMTGVRPDTATLRNILYHQVCGFDIDEAALRFAELGLYLISIELDPDPRPAEKLRFKELRGTVLRLLNTHEGIGGDLGSLGPLVGNEHNSAYDLVVGNPPWSSGTGLRDWNLVTTTVSQIAKSREVIGSAPVPNEVLDLPFVWRAMEWAKPGGQISFALHARLLFQQGDGMDEARLALFQALDVTSIINGTDLRQTKVWPEIAAPFCLLIATNRLPSSSGGFRLISPRVERSLNASGVMRVDAINAEIVSVHELAETPEVLKILFRGSKADLGILRRIRSQGHRTLETFWRETFGLVDGRNLRGSGNGYQRLRPSSRPVRGGDGLPGYDASSLHGLPEITAGTFTPIMIDAQQLKPFSHQRVHRLRARELFNGPLVVVHKSPPVSSGRIGVAISTTDAIFNETFYGYSPPDCADATELTHYLALVLGSRLVTWFALVTSGEFGFEREVVEKVIVDHVPLPEYRDLTSTQREEVRALYTDLSAGLCSWDAVDDWVAELYGLSERDLQVISDTLEFNLPFSTNRREAERPPSTDEQSLFCDILLGELRPWTDRFGTSVQVRAVSQPATSPWQALEISVGDDHEESSIGWEGLLQVADHAAATEILLRQTSGLRIGRLAQRRYWSVTQARLLAQRIGWSHLDLLQGRVEG</sequence>
<dbReference type="RefSeq" id="WP_249276577.1">
    <property type="nucleotide sequence ID" value="NZ_JAWJEJ010000001.1"/>
</dbReference>
<dbReference type="InterPro" id="IPR050953">
    <property type="entry name" value="N4_N6_ade-DNA_methylase"/>
</dbReference>
<organism evidence="8 9">
    <name type="scientific">Sphingomonas agrestis</name>
    <dbReference type="NCBI Taxonomy" id="3080540"/>
    <lineage>
        <taxon>Bacteria</taxon>
        <taxon>Pseudomonadati</taxon>
        <taxon>Pseudomonadota</taxon>
        <taxon>Alphaproteobacteria</taxon>
        <taxon>Sphingomonadales</taxon>
        <taxon>Sphingomonadaceae</taxon>
        <taxon>Sphingomonas</taxon>
    </lineage>
</organism>
<comment type="caution">
    <text evidence="8">The sequence shown here is derived from an EMBL/GenBank/DDBJ whole genome shotgun (WGS) entry which is preliminary data.</text>
</comment>
<reference evidence="8 9" key="1">
    <citation type="submission" date="2023-10" db="EMBL/GenBank/DDBJ databases">
        <title>Sphingomonas sp. HF-S4 16S ribosomal RNA gene Genome sequencing and assembly.</title>
        <authorList>
            <person name="Lee H."/>
        </authorList>
    </citation>
    <scope>NUCLEOTIDE SEQUENCE [LARGE SCALE GENOMIC DNA]</scope>
    <source>
        <strain evidence="8 9">HF-S4</strain>
    </source>
</reference>
<evidence type="ECO:0000256" key="2">
    <source>
        <dbReference type="ARBA" id="ARBA00011900"/>
    </source>
</evidence>
<proteinExistence type="inferred from homology"/>
<evidence type="ECO:0000256" key="5">
    <source>
        <dbReference type="ARBA" id="ARBA00022747"/>
    </source>
</evidence>
<dbReference type="PANTHER" id="PTHR33841:SF1">
    <property type="entry name" value="DNA METHYLTRANSFERASE A"/>
    <property type="match status" value="1"/>
</dbReference>
<dbReference type="InterPro" id="IPR002052">
    <property type="entry name" value="DNA_methylase_N6_adenine_CS"/>
</dbReference>
<accession>A0ABU3YA00</accession>
<dbReference type="GO" id="GO:0032259">
    <property type="term" value="P:methylation"/>
    <property type="evidence" value="ECO:0007669"/>
    <property type="project" value="UniProtKB-KW"/>
</dbReference>
<keyword evidence="5" id="KW-0680">Restriction system</keyword>
<dbReference type="GO" id="GO:0008168">
    <property type="term" value="F:methyltransferase activity"/>
    <property type="evidence" value="ECO:0007669"/>
    <property type="project" value="UniProtKB-KW"/>
</dbReference>
<keyword evidence="3 8" id="KW-0489">Methyltransferase</keyword>
<dbReference type="PANTHER" id="PTHR33841">
    <property type="entry name" value="DNA METHYLTRANSFERASE YEEA-RELATED"/>
    <property type="match status" value="1"/>
</dbReference>
<keyword evidence="9" id="KW-1185">Reference proteome</keyword>
<evidence type="ECO:0000313" key="9">
    <source>
        <dbReference type="Proteomes" id="UP001273531"/>
    </source>
</evidence>
<name>A0ABU3YA00_9SPHN</name>
<evidence type="ECO:0000256" key="3">
    <source>
        <dbReference type="ARBA" id="ARBA00022603"/>
    </source>
</evidence>
<dbReference type="SUPFAM" id="SSF53335">
    <property type="entry name" value="S-adenosyl-L-methionine-dependent methyltransferases"/>
    <property type="match status" value="1"/>
</dbReference>
<dbReference type="InterPro" id="IPR003356">
    <property type="entry name" value="DNA_methylase_A-5"/>
</dbReference>
<protein>
    <recommendedName>
        <fullName evidence="2">site-specific DNA-methyltransferase (adenine-specific)</fullName>
        <ecNumber evidence="2">2.1.1.72</ecNumber>
    </recommendedName>
</protein>
<dbReference type="Pfam" id="PF02384">
    <property type="entry name" value="N6_Mtase"/>
    <property type="match status" value="1"/>
</dbReference>
<dbReference type="EMBL" id="JAWJEJ010000001">
    <property type="protein sequence ID" value="MDV3458220.1"/>
    <property type="molecule type" value="Genomic_DNA"/>
</dbReference>
<gene>
    <name evidence="8" type="ORF">RZN05_14575</name>
</gene>
<evidence type="ECO:0000313" key="8">
    <source>
        <dbReference type="EMBL" id="MDV3458220.1"/>
    </source>
</evidence>
<dbReference type="EC" id="2.1.1.72" evidence="2"/>
<dbReference type="Proteomes" id="UP001273531">
    <property type="component" value="Unassembled WGS sequence"/>
</dbReference>
<dbReference type="InterPro" id="IPR029063">
    <property type="entry name" value="SAM-dependent_MTases_sf"/>
</dbReference>
<evidence type="ECO:0000256" key="4">
    <source>
        <dbReference type="ARBA" id="ARBA00022679"/>
    </source>
</evidence>
<feature type="domain" description="DNA methylase adenine-specific" evidence="7">
    <location>
        <begin position="281"/>
        <end position="545"/>
    </location>
</feature>
<evidence type="ECO:0000259" key="7">
    <source>
        <dbReference type="Pfam" id="PF02384"/>
    </source>
</evidence>
<dbReference type="PROSITE" id="PS00092">
    <property type="entry name" value="N6_MTASE"/>
    <property type="match status" value="1"/>
</dbReference>
<comment type="similarity">
    <text evidence="1">Belongs to the N(4)/N(6)-methyltransferase family.</text>
</comment>